<evidence type="ECO:0000313" key="4">
    <source>
        <dbReference type="EMBL" id="QCI79740.1"/>
    </source>
</evidence>
<dbReference type="Pfam" id="PF03459">
    <property type="entry name" value="TOBE"/>
    <property type="match status" value="1"/>
</dbReference>
<protein>
    <recommendedName>
        <fullName evidence="3">Mop domain-containing protein</fullName>
    </recommendedName>
</protein>
<dbReference type="Gene3D" id="2.40.50.100">
    <property type="match status" value="1"/>
</dbReference>
<evidence type="ECO:0000256" key="2">
    <source>
        <dbReference type="PROSITE-ProRule" id="PRU01213"/>
    </source>
</evidence>
<accession>A0A4D7C708</accession>
<evidence type="ECO:0000313" key="5">
    <source>
        <dbReference type="Proteomes" id="UP000298714"/>
    </source>
</evidence>
<reference evidence="5" key="1">
    <citation type="submission" date="2019-04" db="EMBL/GenBank/DDBJ databases">
        <title>Complete genome sequence of Sphingomonas sp. W1-2-3.</title>
        <authorList>
            <person name="Im W.T."/>
        </authorList>
    </citation>
    <scope>NUCLEOTIDE SEQUENCE [LARGE SCALE GENOMIC DNA]</scope>
    <source>
        <strain evidence="5">W1-2-3</strain>
    </source>
</reference>
<dbReference type="GO" id="GO:0015689">
    <property type="term" value="P:molybdate ion transport"/>
    <property type="evidence" value="ECO:0007669"/>
    <property type="project" value="InterPro"/>
</dbReference>
<dbReference type="EMBL" id="CP039704">
    <property type="protein sequence ID" value="QCI79740.1"/>
    <property type="molecule type" value="Genomic_DNA"/>
</dbReference>
<dbReference type="Proteomes" id="UP000298714">
    <property type="component" value="Chromosome"/>
</dbReference>
<dbReference type="KEGG" id="hgn:E6W36_09975"/>
<dbReference type="SUPFAM" id="SSF50331">
    <property type="entry name" value="MOP-like"/>
    <property type="match status" value="1"/>
</dbReference>
<proteinExistence type="predicted"/>
<feature type="domain" description="Mop" evidence="3">
    <location>
        <begin position="40"/>
        <end position="106"/>
    </location>
</feature>
<sequence>MRRDGARPAHRRGCRAEPGHALRLSIPAREVILARASVPEISVVNQLPATIQALDPDPSGNVRVTLRVGNAQLLALVTAASAARMRLGPGEPVYALIKALAPVSVAGG</sequence>
<dbReference type="InterPro" id="IPR008995">
    <property type="entry name" value="Mo/tungstate-bd_C_term_dom"/>
</dbReference>
<organism evidence="4 5">
    <name type="scientific">Hankyongella ginsenosidimutans</name>
    <dbReference type="NCBI Taxonomy" id="1763828"/>
    <lineage>
        <taxon>Bacteria</taxon>
        <taxon>Pseudomonadati</taxon>
        <taxon>Pseudomonadota</taxon>
        <taxon>Alphaproteobacteria</taxon>
        <taxon>Sphingomonadales</taxon>
        <taxon>Sphingomonadaceae</taxon>
        <taxon>Hankyongella</taxon>
    </lineage>
</organism>
<name>A0A4D7C708_9SPHN</name>
<dbReference type="InterPro" id="IPR005116">
    <property type="entry name" value="Transp-assoc_OB_typ1"/>
</dbReference>
<keyword evidence="1 2" id="KW-0500">Molybdenum</keyword>
<dbReference type="AlphaFoldDB" id="A0A4D7C708"/>
<dbReference type="PROSITE" id="PS51866">
    <property type="entry name" value="MOP"/>
    <property type="match status" value="1"/>
</dbReference>
<dbReference type="RefSeq" id="WP_342776878.1">
    <property type="nucleotide sequence ID" value="NZ_CP039704.1"/>
</dbReference>
<evidence type="ECO:0000256" key="1">
    <source>
        <dbReference type="ARBA" id="ARBA00022505"/>
    </source>
</evidence>
<gene>
    <name evidence="4" type="ORF">E6W36_09975</name>
</gene>
<dbReference type="InterPro" id="IPR004606">
    <property type="entry name" value="Mop_domain"/>
</dbReference>
<evidence type="ECO:0000259" key="3">
    <source>
        <dbReference type="PROSITE" id="PS51866"/>
    </source>
</evidence>
<keyword evidence="5" id="KW-1185">Reference proteome</keyword>